<dbReference type="Pfam" id="PF03922">
    <property type="entry name" value="OmpW"/>
    <property type="match status" value="1"/>
</dbReference>
<reference evidence="3 4" key="1">
    <citation type="submission" date="2019-08" db="EMBL/GenBank/DDBJ databases">
        <authorList>
            <person name="Peeters C."/>
        </authorList>
    </citation>
    <scope>NUCLEOTIDE SEQUENCE [LARGE SCALE GENOMIC DNA]</scope>
    <source>
        <strain evidence="3 4">LMG 30175</strain>
    </source>
</reference>
<evidence type="ECO:0000256" key="1">
    <source>
        <dbReference type="ARBA" id="ARBA00004442"/>
    </source>
</evidence>
<evidence type="ECO:0000256" key="2">
    <source>
        <dbReference type="SAM" id="SignalP"/>
    </source>
</evidence>
<gene>
    <name evidence="3" type="ORF">PTE30175_04756</name>
</gene>
<dbReference type="AlphaFoldDB" id="A0A5E4YX60"/>
<feature type="chain" id="PRO_5022965385" evidence="2">
    <location>
        <begin position="28"/>
        <end position="281"/>
    </location>
</feature>
<protein>
    <submittedName>
        <fullName evidence="3">Membrane protein</fullName>
    </submittedName>
</protein>
<sequence>MTTRTLSSVARLCALGLCTFTATGAFAQHAGDSVISTGWFHIAPQDSSKPMTTHVNQDFINPLIIPPSFTSPGSGAKVSNSDTLGLVFTHFLTDNIAMQTVAGVPAKFKLNGQGVIAPPGIAGALTSIDLGAPANNPIVQSVRQWSPALVFQYYFRDADASLRPFLGLGVSYTFFTDVKLNPNFEAQLNRNFGDVLASTSGHNGPTRVEAKSSSSWQPVLNAGVGYTFDKHWIATASVSYVPLKTTANIKIKAADGTVLSSSDAEIRLNPIVTFVSLGYKF</sequence>
<dbReference type="InterPro" id="IPR005618">
    <property type="entry name" value="OMPW"/>
</dbReference>
<accession>A0A5E4YX60</accession>
<dbReference type="GO" id="GO:0055085">
    <property type="term" value="P:transmembrane transport"/>
    <property type="evidence" value="ECO:0007669"/>
    <property type="project" value="TreeGrafter"/>
</dbReference>
<dbReference type="GO" id="GO:0009279">
    <property type="term" value="C:cell outer membrane"/>
    <property type="evidence" value="ECO:0007669"/>
    <property type="project" value="UniProtKB-SubCell"/>
</dbReference>
<dbReference type="Gene3D" id="2.40.160.20">
    <property type="match status" value="1"/>
</dbReference>
<evidence type="ECO:0000313" key="3">
    <source>
        <dbReference type="EMBL" id="VVE53479.1"/>
    </source>
</evidence>
<feature type="signal peptide" evidence="2">
    <location>
        <begin position="1"/>
        <end position="27"/>
    </location>
</feature>
<keyword evidence="4" id="KW-1185">Reference proteome</keyword>
<dbReference type="PANTHER" id="PTHR36920">
    <property type="match status" value="1"/>
</dbReference>
<evidence type="ECO:0000313" key="4">
    <source>
        <dbReference type="Proteomes" id="UP000414233"/>
    </source>
</evidence>
<dbReference type="SUPFAM" id="SSF56925">
    <property type="entry name" value="OMPA-like"/>
    <property type="match status" value="1"/>
</dbReference>
<keyword evidence="2" id="KW-0732">Signal</keyword>
<comment type="subcellular location">
    <subcellularLocation>
        <location evidence="1">Cell outer membrane</location>
    </subcellularLocation>
</comment>
<dbReference type="InterPro" id="IPR011250">
    <property type="entry name" value="OMP/PagP_B-barrel"/>
</dbReference>
<dbReference type="OrthoDB" id="9807574at2"/>
<dbReference type="RefSeq" id="WP_150699518.1">
    <property type="nucleotide sequence ID" value="NZ_CABPRZ010000028.1"/>
</dbReference>
<dbReference type="PANTHER" id="PTHR36920:SF1">
    <property type="entry name" value="OUTER MEMBRANE PROTEIN W"/>
    <property type="match status" value="1"/>
</dbReference>
<dbReference type="Proteomes" id="UP000414233">
    <property type="component" value="Unassembled WGS sequence"/>
</dbReference>
<dbReference type="EMBL" id="CABPRZ010000028">
    <property type="protein sequence ID" value="VVE53479.1"/>
    <property type="molecule type" value="Genomic_DNA"/>
</dbReference>
<proteinExistence type="predicted"/>
<organism evidence="3 4">
    <name type="scientific">Pandoraea terrae</name>
    <dbReference type="NCBI Taxonomy" id="1537710"/>
    <lineage>
        <taxon>Bacteria</taxon>
        <taxon>Pseudomonadati</taxon>
        <taxon>Pseudomonadota</taxon>
        <taxon>Betaproteobacteria</taxon>
        <taxon>Burkholderiales</taxon>
        <taxon>Burkholderiaceae</taxon>
        <taxon>Pandoraea</taxon>
    </lineage>
</organism>
<name>A0A5E4YX60_9BURK</name>